<evidence type="ECO:0000313" key="2">
    <source>
        <dbReference type="Proteomes" id="UP000651085"/>
    </source>
</evidence>
<protein>
    <submittedName>
        <fullName evidence="1">DUF3575 domain-containing protein</fullName>
    </submittedName>
</protein>
<dbReference type="AlphaFoldDB" id="A0A926F6N1"/>
<sequence length="412" mass="46587">MKDGICLSLILGLLCLIPGKSFALEVAPVSAYGDSVKSTSLYFQFNQDEVLSDYLDNAKTILLLDSLFLNAPAFVQPDSVMITSLVLPEGSPKFNIWLAEHRAGNVKEFLSNRYPSLKTKFVLCRKEMDWTDFRDLIANDASVPNRDDVLRLIDFHHDEPGKCKRLLQYLNGNEPYQYITKHILPRLHQSEILISWNYPDLFVPLAEMKPVLLSAVSVQNEIISFSKTLHPSTPSETSAVSPKTVLALKNNLLYDLVLAPNLEMEIPAGDHWSLNAEFKCPWWLNDKHNFCYQLLSGGAEGRLWLGKRQGHNRLIGHFLGLYAEGGKYDFQFDSTEGVQGNYYAAGGLSYGYTKRLARHLSFEFSFGVGCLYSKYRTYTSSGNKLIWKDTRDCIYVGPTKVKISIVWLIGTK</sequence>
<dbReference type="EMBL" id="JACRTF010000001">
    <property type="protein sequence ID" value="MBC8592855.1"/>
    <property type="molecule type" value="Genomic_DNA"/>
</dbReference>
<reference evidence="1" key="1">
    <citation type="submission" date="2020-08" db="EMBL/GenBank/DDBJ databases">
        <title>Genome public.</title>
        <authorList>
            <person name="Liu C."/>
            <person name="Sun Q."/>
        </authorList>
    </citation>
    <scope>NUCLEOTIDE SEQUENCE</scope>
    <source>
        <strain evidence="1">N12</strain>
    </source>
</reference>
<dbReference type="Proteomes" id="UP000651085">
    <property type="component" value="Unassembled WGS sequence"/>
</dbReference>
<dbReference type="InterPro" id="IPR021958">
    <property type="entry name" value="DUF3575"/>
</dbReference>
<dbReference type="RefSeq" id="WP_262434018.1">
    <property type="nucleotide sequence ID" value="NZ_JACRTF010000001.1"/>
</dbReference>
<dbReference type="Pfam" id="PF12099">
    <property type="entry name" value="DUF3575"/>
    <property type="match status" value="1"/>
</dbReference>
<evidence type="ECO:0000313" key="1">
    <source>
        <dbReference type="EMBL" id="MBC8592855.1"/>
    </source>
</evidence>
<keyword evidence="2" id="KW-1185">Reference proteome</keyword>
<gene>
    <name evidence="1" type="ORF">H8744_06225</name>
</gene>
<comment type="caution">
    <text evidence="1">The sequence shown here is derived from an EMBL/GenBank/DDBJ whole genome shotgun (WGS) entry which is preliminary data.</text>
</comment>
<organism evidence="1 2">
    <name type="scientific">Jilunia laotingensis</name>
    <dbReference type="NCBI Taxonomy" id="2763675"/>
    <lineage>
        <taxon>Bacteria</taxon>
        <taxon>Pseudomonadati</taxon>
        <taxon>Bacteroidota</taxon>
        <taxon>Bacteroidia</taxon>
        <taxon>Bacteroidales</taxon>
        <taxon>Bacteroidaceae</taxon>
        <taxon>Jilunia</taxon>
    </lineage>
</organism>
<name>A0A926F6N1_9BACT</name>
<accession>A0A926F6N1</accession>
<proteinExistence type="predicted"/>